<gene>
    <name evidence="2" type="ORF">FDP08_11155</name>
</gene>
<evidence type="ECO:0000259" key="1">
    <source>
        <dbReference type="Pfam" id="PF04892"/>
    </source>
</evidence>
<comment type="caution">
    <text evidence="2">The sequence shown here is derived from an EMBL/GenBank/DDBJ whole genome shotgun (WGS) entry which is preliminary data.</text>
</comment>
<name>A0A4V6Y708_9GAMM</name>
<evidence type="ECO:0000313" key="3">
    <source>
        <dbReference type="Proteomes" id="UP000308488"/>
    </source>
</evidence>
<organism evidence="2 3">
    <name type="scientific">Marinobacter panjinensis</name>
    <dbReference type="NCBI Taxonomy" id="2576384"/>
    <lineage>
        <taxon>Bacteria</taxon>
        <taxon>Pseudomonadati</taxon>
        <taxon>Pseudomonadota</taxon>
        <taxon>Gammaproteobacteria</taxon>
        <taxon>Pseudomonadales</taxon>
        <taxon>Marinobacteraceae</taxon>
        <taxon>Marinobacter</taxon>
    </lineage>
</organism>
<dbReference type="AlphaFoldDB" id="A0A4V6Y708"/>
<dbReference type="Pfam" id="PF04892">
    <property type="entry name" value="VanZ"/>
    <property type="match status" value="1"/>
</dbReference>
<dbReference type="PANTHER" id="PTHR28008:SF1">
    <property type="entry name" value="DOMAIN PROTEIN, PUTATIVE (AFU_ORTHOLOGUE AFUA_3G10980)-RELATED"/>
    <property type="match status" value="1"/>
</dbReference>
<evidence type="ECO:0000313" key="2">
    <source>
        <dbReference type="EMBL" id="TKV68605.1"/>
    </source>
</evidence>
<proteinExistence type="predicted"/>
<protein>
    <submittedName>
        <fullName evidence="2">VanZ family protein</fullName>
    </submittedName>
</protein>
<keyword evidence="3" id="KW-1185">Reference proteome</keyword>
<dbReference type="RefSeq" id="WP_137436230.1">
    <property type="nucleotide sequence ID" value="NZ_JANRHC010000002.1"/>
</dbReference>
<reference evidence="2 3" key="1">
    <citation type="submission" date="2019-05" db="EMBL/GenBank/DDBJ databases">
        <title>Marinobacter panjinensis sp. nov., a moderately halophilic bacterium isolated from sea tidal flat environment.</title>
        <authorList>
            <person name="Yang W."/>
            <person name="An M."/>
            <person name="He W."/>
            <person name="Luo X."/>
            <person name="Zhu L."/>
            <person name="Chen G."/>
            <person name="Zhang Y."/>
            <person name="Wang Y."/>
        </authorList>
    </citation>
    <scope>NUCLEOTIDE SEQUENCE [LARGE SCALE GENOMIC DNA]</scope>
    <source>
        <strain evidence="2 3">PJ-16</strain>
    </source>
</reference>
<dbReference type="EMBL" id="SZYH01000001">
    <property type="protein sequence ID" value="TKV68605.1"/>
    <property type="molecule type" value="Genomic_DNA"/>
</dbReference>
<dbReference type="OrthoDB" id="7376558at2"/>
<dbReference type="PANTHER" id="PTHR28008">
    <property type="entry name" value="DOMAIN PROTEIN, PUTATIVE (AFU_ORTHOLOGUE AFUA_3G10980)-RELATED"/>
    <property type="match status" value="1"/>
</dbReference>
<feature type="domain" description="VanZ-like" evidence="1">
    <location>
        <begin position="43"/>
        <end position="114"/>
    </location>
</feature>
<accession>A0A4V6Y708</accession>
<sequence length="140" mass="15598">MGFLTQRIRFLLDYQPFWRAMLVISATAILYLATTSEPYPVPSSDNDKLNHVLAFLQLTIVTRLAWPGLSRLWIASGLIAFGASIEIVQAQLPYRTFAVADIVADAAGIAVGLLPCPDFIRRRAKPSRKKTDVREEPGRL</sequence>
<dbReference type="Proteomes" id="UP000308488">
    <property type="component" value="Unassembled WGS sequence"/>
</dbReference>
<dbReference type="NCBIfam" id="NF037970">
    <property type="entry name" value="vanZ_1"/>
    <property type="match status" value="1"/>
</dbReference>
<dbReference type="InterPro" id="IPR006976">
    <property type="entry name" value="VanZ-like"/>
</dbReference>